<protein>
    <submittedName>
        <fullName evidence="1">Uncharacterized protein</fullName>
    </submittedName>
</protein>
<evidence type="ECO:0000313" key="1">
    <source>
        <dbReference type="EMBL" id="KAJ8020396.1"/>
    </source>
</evidence>
<reference evidence="1" key="1">
    <citation type="submission" date="2021-10" db="EMBL/GenBank/DDBJ databases">
        <title>Tropical sea cucumber genome reveals ecological adaptation and Cuvierian tubules defense mechanism.</title>
        <authorList>
            <person name="Chen T."/>
        </authorList>
    </citation>
    <scope>NUCLEOTIDE SEQUENCE</scope>
    <source>
        <strain evidence="1">Nanhai2018</strain>
        <tissue evidence="1">Muscle</tissue>
    </source>
</reference>
<comment type="caution">
    <text evidence="1">The sequence shown here is derived from an EMBL/GenBank/DDBJ whole genome shotgun (WGS) entry which is preliminary data.</text>
</comment>
<dbReference type="Proteomes" id="UP001152320">
    <property type="component" value="Chromosome 22"/>
</dbReference>
<name>A0A9Q0YF69_HOLLE</name>
<evidence type="ECO:0000313" key="2">
    <source>
        <dbReference type="Proteomes" id="UP001152320"/>
    </source>
</evidence>
<dbReference type="EMBL" id="JAIZAY010000022">
    <property type="protein sequence ID" value="KAJ8020396.1"/>
    <property type="molecule type" value="Genomic_DNA"/>
</dbReference>
<dbReference type="AlphaFoldDB" id="A0A9Q0YF69"/>
<accession>A0A9Q0YF69</accession>
<dbReference type="OrthoDB" id="10633671at2759"/>
<keyword evidence="2" id="KW-1185">Reference proteome</keyword>
<sequence>MGYHADKSYLSDGWYFQHYLTRTTEERDMPHCRSQYGARIFFEDPRGADEAHGFLYMRVGNDDFMTEKIFMSNTGNNAYEPGRSYYVTGMGNFFADPLTKLEFSWEYDGDWYNPISWDLFRNPDVYVSRIEVDSLDIRQR</sequence>
<organism evidence="1 2">
    <name type="scientific">Holothuria leucospilota</name>
    <name type="common">Black long sea cucumber</name>
    <name type="synonym">Mertensiothuria leucospilota</name>
    <dbReference type="NCBI Taxonomy" id="206669"/>
    <lineage>
        <taxon>Eukaryota</taxon>
        <taxon>Metazoa</taxon>
        <taxon>Echinodermata</taxon>
        <taxon>Eleutherozoa</taxon>
        <taxon>Echinozoa</taxon>
        <taxon>Holothuroidea</taxon>
        <taxon>Aspidochirotacea</taxon>
        <taxon>Aspidochirotida</taxon>
        <taxon>Holothuriidae</taxon>
        <taxon>Holothuria</taxon>
    </lineage>
</organism>
<proteinExistence type="predicted"/>
<gene>
    <name evidence="1" type="ORF">HOLleu_39978</name>
</gene>